<dbReference type="eggNOG" id="COG3677">
    <property type="taxonomic scope" value="Bacteria"/>
</dbReference>
<feature type="domain" description="Transposon Tn7 transposition protein TnsD C-terminal" evidence="2">
    <location>
        <begin position="206"/>
        <end position="303"/>
    </location>
</feature>
<dbReference type="InterPro" id="IPR032750">
    <property type="entry name" value="TnsD_C"/>
</dbReference>
<protein>
    <submittedName>
        <fullName evidence="3">Tn7-like transposition protein D</fullName>
    </submittedName>
</protein>
<accession>Q2S6P8</accession>
<dbReference type="STRING" id="349521.HCH_07064"/>
<evidence type="ECO:0000313" key="3">
    <source>
        <dbReference type="EMBL" id="ABC33676.1"/>
    </source>
</evidence>
<evidence type="ECO:0000259" key="1">
    <source>
        <dbReference type="Pfam" id="PF06527"/>
    </source>
</evidence>
<dbReference type="RefSeq" id="WP_011400726.1">
    <property type="nucleotide sequence ID" value="NC_007645.1"/>
</dbReference>
<keyword evidence="4" id="KW-1185">Reference proteome</keyword>
<gene>
    <name evidence="3" type="ordered locus">HCH_07064</name>
</gene>
<feature type="domain" description="Transposon Tn7 transposition protein TnsD C-terminal" evidence="2">
    <location>
        <begin position="321"/>
        <end position="449"/>
    </location>
</feature>
<dbReference type="HOGENOM" id="CLU_033785_1_0_6"/>
<evidence type="ECO:0000259" key="2">
    <source>
        <dbReference type="Pfam" id="PF15978"/>
    </source>
</evidence>
<evidence type="ECO:0000313" key="4">
    <source>
        <dbReference type="Proteomes" id="UP000000238"/>
    </source>
</evidence>
<dbReference type="Proteomes" id="UP000000238">
    <property type="component" value="Chromosome"/>
</dbReference>
<dbReference type="Pfam" id="PF15978">
    <property type="entry name" value="TnsD"/>
    <property type="match status" value="2"/>
</dbReference>
<dbReference type="Pfam" id="PF06527">
    <property type="entry name" value="TniQ"/>
    <property type="match status" value="1"/>
</dbReference>
<feature type="domain" description="TniQ" evidence="1">
    <location>
        <begin position="5"/>
        <end position="161"/>
    </location>
</feature>
<dbReference type="EMBL" id="CP000155">
    <property type="protein sequence ID" value="ABC33676.1"/>
    <property type="molecule type" value="Genomic_DNA"/>
</dbReference>
<sequence length="510" mass="59212">MLGYFPVPYNDELLYSCIARYAQHTGQENNQKAVIRDVFTTQTAVAIPDLPSHLNNLVQNLSSIWSTNVNELIGKHTLAPIYLPFLSKSQADKVCHSMASEAGGNIHTRTGISASSVKQPDFFRYCPKCAKEQLSELGEMYWPRIHQLPGLEYCVRHSCALEISSVNFHPREKHFFHSASLECGARSGSNAVINSQDRKLYSMYAELLEKPYLEGLGPNRWMLFYQNLANELGFIKKSRVQHRDIYYYLQQKWNGSSFEKYLPGSADDNWLVNLFRKHRKSFHPLRHLMVLSVLVPKNSISEVLHSVRRLPVAPQTSVVCSISTKASKQVIEIHRRLWCELLLKFPLLGVKGLRTLSEGGPLYAWLYRNDYKWLMNNRPKNESTSKPRYHVDYSAWDDRNIVGLEGTLESLKSQTERPRLTRTFFIKTLTRANSIEKHLNDLPLTRQWLALHSELVEDYQLLRLKSAYQKTIEQNLEVKRWRLLRLANIRKELITPRIEQEIQYLEHQGK</sequence>
<organism evidence="3 4">
    <name type="scientific">Hahella chejuensis (strain KCTC 2396)</name>
    <dbReference type="NCBI Taxonomy" id="349521"/>
    <lineage>
        <taxon>Bacteria</taxon>
        <taxon>Pseudomonadati</taxon>
        <taxon>Pseudomonadota</taxon>
        <taxon>Gammaproteobacteria</taxon>
        <taxon>Oceanospirillales</taxon>
        <taxon>Hahellaceae</taxon>
        <taxon>Hahella</taxon>
    </lineage>
</organism>
<proteinExistence type="predicted"/>
<dbReference type="InterPro" id="IPR009492">
    <property type="entry name" value="TniQ"/>
</dbReference>
<name>Q2S6P8_HAHCH</name>
<dbReference type="OrthoDB" id="470139at2"/>
<dbReference type="AlphaFoldDB" id="Q2S6P8"/>
<reference evidence="3 4" key="1">
    <citation type="journal article" date="2005" name="Nucleic Acids Res.">
        <title>Genomic blueprint of Hahella chejuensis, a marine microbe producing an algicidal agent.</title>
        <authorList>
            <person name="Jeong H."/>
            <person name="Yim J.H."/>
            <person name="Lee C."/>
            <person name="Choi S.-H."/>
            <person name="Park Y.K."/>
            <person name="Yoon S.H."/>
            <person name="Hur C.-G."/>
            <person name="Kang H.-Y."/>
            <person name="Kim D."/>
            <person name="Lee H.H."/>
            <person name="Park K.H."/>
            <person name="Park S.-H."/>
            <person name="Park H.-S."/>
            <person name="Lee H.K."/>
            <person name="Oh T.K."/>
            <person name="Kim J.F."/>
        </authorList>
    </citation>
    <scope>NUCLEOTIDE SEQUENCE [LARGE SCALE GENOMIC DNA]</scope>
    <source>
        <strain evidence="3 4">KCTC 2396</strain>
    </source>
</reference>
<dbReference type="KEGG" id="hch:HCH_07064"/>